<feature type="transmembrane region" description="Helical" evidence="2">
    <location>
        <begin position="118"/>
        <end position="139"/>
    </location>
</feature>
<evidence type="ECO:0000313" key="6">
    <source>
        <dbReference type="Proteomes" id="UP000195447"/>
    </source>
</evidence>
<dbReference type="InterPro" id="IPR001623">
    <property type="entry name" value="DnaJ_domain"/>
</dbReference>
<evidence type="ECO:0000256" key="1">
    <source>
        <dbReference type="ARBA" id="ARBA00022705"/>
    </source>
</evidence>
<gene>
    <name evidence="5" type="ORF">B5F14_02525</name>
    <name evidence="4" type="ORF">POG00_01810</name>
</gene>
<dbReference type="CDD" id="cd06257">
    <property type="entry name" value="DnaJ"/>
    <property type="match status" value="1"/>
</dbReference>
<dbReference type="SMART" id="SM00271">
    <property type="entry name" value="DnaJ"/>
    <property type="match status" value="1"/>
</dbReference>
<keyword evidence="1" id="KW-0235">DNA replication</keyword>
<proteinExistence type="predicted"/>
<reference evidence="5" key="2">
    <citation type="journal article" date="2018" name="BMC Genomics">
        <title>Whole genome sequencing and function prediction of 133 gut anaerobes isolated from chicken caecum in pure cultures.</title>
        <authorList>
            <person name="Medvecky M."/>
            <person name="Cejkova D."/>
            <person name="Polansky O."/>
            <person name="Karasova D."/>
            <person name="Kubasova T."/>
            <person name="Cizek A."/>
            <person name="Rychlik I."/>
        </authorList>
    </citation>
    <scope>NUCLEOTIDE SEQUENCE</scope>
    <source>
        <strain evidence="5">An178</strain>
    </source>
</reference>
<comment type="caution">
    <text evidence="5">The sequence shown here is derived from an EMBL/GenBank/DDBJ whole genome shotgun (WGS) entry which is preliminary data.</text>
</comment>
<keyword evidence="2" id="KW-0812">Transmembrane</keyword>
<dbReference type="InterPro" id="IPR050817">
    <property type="entry name" value="DjlA_DnaK_co-chaperone"/>
</dbReference>
<dbReference type="GO" id="GO:0006260">
    <property type="term" value="P:DNA replication"/>
    <property type="evidence" value="ECO:0007669"/>
    <property type="project" value="UniProtKB-KW"/>
</dbReference>
<reference evidence="4" key="3">
    <citation type="submission" date="2023-01" db="EMBL/GenBank/DDBJ databases">
        <title>Human gut microbiome strain richness.</title>
        <authorList>
            <person name="Chen-Liaw A."/>
        </authorList>
    </citation>
    <scope>NUCLEOTIDE SEQUENCE</scope>
    <source>
        <strain evidence="4">D55st1_G4_D55t1_190419</strain>
    </source>
</reference>
<dbReference type="PROSITE" id="PS50076">
    <property type="entry name" value="DNAJ_2"/>
    <property type="match status" value="1"/>
</dbReference>
<dbReference type="EMBL" id="NFKM01000003">
    <property type="protein sequence ID" value="OUP61485.1"/>
    <property type="molecule type" value="Genomic_DNA"/>
</dbReference>
<name>A0A1Y4LY12_9FIRM</name>
<dbReference type="Proteomes" id="UP001220658">
    <property type="component" value="Unassembled WGS sequence"/>
</dbReference>
<accession>A0A1Y4LY12</accession>
<organism evidence="5 6">
    <name type="scientific">Faecalitalea cylindroides</name>
    <dbReference type="NCBI Taxonomy" id="39483"/>
    <lineage>
        <taxon>Bacteria</taxon>
        <taxon>Bacillati</taxon>
        <taxon>Bacillota</taxon>
        <taxon>Erysipelotrichia</taxon>
        <taxon>Erysipelotrichales</taxon>
        <taxon>Erysipelotrichaceae</taxon>
        <taxon>Faecalitalea</taxon>
    </lineage>
</organism>
<reference evidence="6" key="1">
    <citation type="submission" date="2017-04" db="EMBL/GenBank/DDBJ databases">
        <title>Function of individual gut microbiota members based on whole genome sequencing of pure cultures obtained from chicken caecum.</title>
        <authorList>
            <person name="Medvecky M."/>
            <person name="Cejkova D."/>
            <person name="Polansky O."/>
            <person name="Karasova D."/>
            <person name="Kubasova T."/>
            <person name="Cizek A."/>
            <person name="Rychlik I."/>
        </authorList>
    </citation>
    <scope>NUCLEOTIDE SEQUENCE [LARGE SCALE GENOMIC DNA]</scope>
    <source>
        <strain evidence="6">An178</strain>
    </source>
</reference>
<evidence type="ECO:0000256" key="2">
    <source>
        <dbReference type="SAM" id="Phobius"/>
    </source>
</evidence>
<dbReference type="PANTHER" id="PTHR24074">
    <property type="entry name" value="CO-CHAPERONE PROTEIN DJLA"/>
    <property type="match status" value="1"/>
</dbReference>
<dbReference type="SUPFAM" id="SSF46565">
    <property type="entry name" value="Chaperone J-domain"/>
    <property type="match status" value="1"/>
</dbReference>
<sequence length="175" mass="20937">MRDPYEVLGVSRNASEDEIKKAYRRLAKKYHPDLNPGDENAAKMMREINAAYEQIQNPEKYQNYGYTNQQNQTNNGYAQNGFYGYNFNQNSNFNGFYYNPFGFRTYTTHHTTRIRNPFVYLFIIYFIINLISALFRGFFYNSYQSDYQNQYNSDNQYQEEIPDQDYSNSQDGVWL</sequence>
<dbReference type="Proteomes" id="UP000195447">
    <property type="component" value="Unassembled WGS sequence"/>
</dbReference>
<dbReference type="RefSeq" id="WP_229027146.1">
    <property type="nucleotide sequence ID" value="NZ_CATZRL010000016.1"/>
</dbReference>
<dbReference type="AlphaFoldDB" id="A0A1Y4LY12"/>
<keyword evidence="2" id="KW-0472">Membrane</keyword>
<dbReference type="PRINTS" id="PR00625">
    <property type="entry name" value="JDOMAIN"/>
</dbReference>
<keyword evidence="2" id="KW-1133">Transmembrane helix</keyword>
<dbReference type="Gene3D" id="1.10.287.110">
    <property type="entry name" value="DnaJ domain"/>
    <property type="match status" value="1"/>
</dbReference>
<feature type="domain" description="J" evidence="3">
    <location>
        <begin position="3"/>
        <end position="68"/>
    </location>
</feature>
<evidence type="ECO:0000259" key="3">
    <source>
        <dbReference type="PROSITE" id="PS50076"/>
    </source>
</evidence>
<protein>
    <submittedName>
        <fullName evidence="4">DnaJ domain-containing protein</fullName>
    </submittedName>
</protein>
<evidence type="ECO:0000313" key="5">
    <source>
        <dbReference type="EMBL" id="OUP61485.1"/>
    </source>
</evidence>
<keyword evidence="6" id="KW-1185">Reference proteome</keyword>
<dbReference type="InterPro" id="IPR036869">
    <property type="entry name" value="J_dom_sf"/>
</dbReference>
<dbReference type="EMBL" id="JAQNCK010000003">
    <property type="protein sequence ID" value="MDC0827440.1"/>
    <property type="molecule type" value="Genomic_DNA"/>
</dbReference>
<dbReference type="Pfam" id="PF00226">
    <property type="entry name" value="DnaJ"/>
    <property type="match status" value="1"/>
</dbReference>
<evidence type="ECO:0000313" key="4">
    <source>
        <dbReference type="EMBL" id="MDC0827440.1"/>
    </source>
</evidence>